<dbReference type="InterPro" id="IPR024607">
    <property type="entry name" value="Sulfatase_CS"/>
</dbReference>
<evidence type="ECO:0000256" key="6">
    <source>
        <dbReference type="PIRSR" id="PIRSR036666-50"/>
    </source>
</evidence>
<dbReference type="PROSITE" id="PS00523">
    <property type="entry name" value="SULFATASE_1"/>
    <property type="match status" value="1"/>
</dbReference>
<keyword evidence="7" id="KW-0812">Transmembrane</keyword>
<dbReference type="SUPFAM" id="SSF53649">
    <property type="entry name" value="Alkaline phosphatase-like"/>
    <property type="match status" value="1"/>
</dbReference>
<name>A0A0P4WDR7_SCYOL</name>
<evidence type="ECO:0000259" key="8">
    <source>
        <dbReference type="Pfam" id="PF00884"/>
    </source>
</evidence>
<evidence type="ECO:0000256" key="7">
    <source>
        <dbReference type="SAM" id="Phobius"/>
    </source>
</evidence>
<dbReference type="GO" id="GO:0005539">
    <property type="term" value="F:glycosaminoglycan binding"/>
    <property type="evidence" value="ECO:0007669"/>
    <property type="project" value="TreeGrafter"/>
</dbReference>
<dbReference type="Pfam" id="PF00884">
    <property type="entry name" value="Sulfatase"/>
    <property type="match status" value="1"/>
</dbReference>
<feature type="domain" description="Sulfatase N-terminal" evidence="8">
    <location>
        <begin position="50"/>
        <end position="383"/>
    </location>
</feature>
<dbReference type="PANTHER" id="PTHR43108">
    <property type="entry name" value="N-ACETYLGLUCOSAMINE-6-SULFATASE FAMILY MEMBER"/>
    <property type="match status" value="1"/>
</dbReference>
<protein>
    <recommendedName>
        <fullName evidence="8">Sulfatase N-terminal domain-containing protein</fullName>
    </recommendedName>
</protein>
<evidence type="ECO:0000256" key="1">
    <source>
        <dbReference type="ARBA" id="ARBA00001913"/>
    </source>
</evidence>
<accession>A0A0P4WDR7</accession>
<dbReference type="PIRSF" id="PIRSF036666">
    <property type="entry name" value="G6S"/>
    <property type="match status" value="1"/>
</dbReference>
<dbReference type="GO" id="GO:0030203">
    <property type="term" value="P:glycosaminoglycan metabolic process"/>
    <property type="evidence" value="ECO:0007669"/>
    <property type="project" value="InterPro"/>
</dbReference>
<dbReference type="PROSITE" id="PS00149">
    <property type="entry name" value="SULFATASE_2"/>
    <property type="match status" value="1"/>
</dbReference>
<evidence type="ECO:0000256" key="2">
    <source>
        <dbReference type="ARBA" id="ARBA00008779"/>
    </source>
</evidence>
<dbReference type="InterPro" id="IPR012251">
    <property type="entry name" value="GlcNAc_6-SO4ase"/>
</dbReference>
<proteinExistence type="inferred from homology"/>
<dbReference type="InterPro" id="IPR017850">
    <property type="entry name" value="Alkaline_phosphatase_core_sf"/>
</dbReference>
<dbReference type="PANTHER" id="PTHR43108:SF8">
    <property type="entry name" value="SD21168P"/>
    <property type="match status" value="1"/>
</dbReference>
<evidence type="ECO:0000256" key="5">
    <source>
        <dbReference type="ARBA" id="ARBA00023180"/>
    </source>
</evidence>
<dbReference type="GO" id="GO:0008449">
    <property type="term" value="F:N-acetylglucosamine-6-sulfatase activity"/>
    <property type="evidence" value="ECO:0007669"/>
    <property type="project" value="InterPro"/>
</dbReference>
<evidence type="ECO:0000256" key="4">
    <source>
        <dbReference type="ARBA" id="ARBA00022801"/>
    </source>
</evidence>
<keyword evidence="7" id="KW-0472">Membrane</keyword>
<keyword evidence="3" id="KW-0732">Signal</keyword>
<reference evidence="9" key="1">
    <citation type="submission" date="2015-09" db="EMBL/GenBank/DDBJ databases">
        <title>Scylla olivacea transcriptome.</title>
        <authorList>
            <person name="Ikhwanuddin M."/>
        </authorList>
    </citation>
    <scope>NUCLEOTIDE SEQUENCE</scope>
</reference>
<comment type="similarity">
    <text evidence="2">Belongs to the sulfatase family.</text>
</comment>
<keyword evidence="4" id="KW-0378">Hydrolase</keyword>
<organism evidence="9">
    <name type="scientific">Scylla olivacea</name>
    <name type="common">Orange mud crab</name>
    <name type="synonym">Cancer olivacea</name>
    <dbReference type="NCBI Taxonomy" id="85551"/>
    <lineage>
        <taxon>Eukaryota</taxon>
        <taxon>Metazoa</taxon>
        <taxon>Ecdysozoa</taxon>
        <taxon>Arthropoda</taxon>
        <taxon>Crustacea</taxon>
        <taxon>Multicrustacea</taxon>
        <taxon>Malacostraca</taxon>
        <taxon>Eumalacostraca</taxon>
        <taxon>Eucarida</taxon>
        <taxon>Decapoda</taxon>
        <taxon>Pleocyemata</taxon>
        <taxon>Brachyura</taxon>
        <taxon>Eubrachyura</taxon>
        <taxon>Portunoidea</taxon>
        <taxon>Portunidae</taxon>
        <taxon>Portuninae</taxon>
        <taxon>Scylla</taxon>
    </lineage>
</organism>
<dbReference type="CDD" id="cd16147">
    <property type="entry name" value="G6S"/>
    <property type="match status" value="1"/>
</dbReference>
<dbReference type="Gene3D" id="3.40.720.10">
    <property type="entry name" value="Alkaline Phosphatase, subunit A"/>
    <property type="match status" value="1"/>
</dbReference>
<comment type="PTM">
    <text evidence="6">The conversion to 3-oxoalanine (also known as C-formylglycine, FGly), of a serine or cysteine residue in prokaryotes and of a cysteine residue in eukaryotes, is critical for catalytic activity.</text>
</comment>
<evidence type="ECO:0000256" key="3">
    <source>
        <dbReference type="ARBA" id="ARBA00022729"/>
    </source>
</evidence>
<dbReference type="EMBL" id="GDRN01060069">
    <property type="protein sequence ID" value="JAI65436.1"/>
    <property type="molecule type" value="Transcribed_RNA"/>
</dbReference>
<feature type="transmembrane region" description="Helical" evidence="7">
    <location>
        <begin position="17"/>
        <end position="34"/>
    </location>
</feature>
<keyword evidence="5" id="KW-0325">Glycoprotein</keyword>
<dbReference type="AlphaFoldDB" id="A0A0P4WDR7"/>
<dbReference type="InterPro" id="IPR000917">
    <property type="entry name" value="Sulfatase_N"/>
</dbReference>
<evidence type="ECO:0000313" key="9">
    <source>
        <dbReference type="EMBL" id="JAI65436.1"/>
    </source>
</evidence>
<keyword evidence="7" id="KW-1133">Transmembrane helix</keyword>
<sequence>MVMEACDIWKMENQQKTYLLLGCALFISMVYWSSPYETHHASLTMDQRPSFVLILTDDQDVVLEGLRPMQHTKKLVAQQGLTLTNAFVASPLCCPSRSSILTGQYVHNHYAINNSLSGQCNGQRWRDGPEKKTFAAHLHYAGYQTLYAGKYLNQYGHAAAGGLSHVPPGWDWWLGLEGNSRYYNYSLSVNGSKETHGSHPDHDYLTKVIWQYALDFLAQLSTHPFLMVLAPPAPHAPFIPEPKYATNFSSIKAPRTPNFNVKVSKEKHWLLRQGKQILPDEVVVKIDRVFQARLRTLLTVDDMVKDVVEKLEALNRLDNTFVIFTSDNGYHLGQFSQPLDKREPYETDIRVPLIMRGPDIPKGHLLSYPTTNVDLAPTLLDLASLPIPKYMDGTSLKPILIHSVANYDQTQNEVREVGRHDPKQLRRTVLVEHNGEGAVKHPGCENLSSGVSGCNPDFACKCEDSWNNTYACLRQLSPHEDRLFCQWADDEDFEEAYDLTRDPWQLNNTVASLPPSLHKKLHNLLRNLQRCRGPRCSDLAGFVV</sequence>
<feature type="modified residue" description="3-oxoalanine (Cys)" evidence="6">
    <location>
        <position position="93"/>
    </location>
</feature>
<comment type="cofactor">
    <cofactor evidence="1">
        <name>Ca(2+)</name>
        <dbReference type="ChEBI" id="CHEBI:29108"/>
    </cofactor>
</comment>